<dbReference type="InterPro" id="IPR000177">
    <property type="entry name" value="Apple"/>
</dbReference>
<accession>A0A080Z747</accession>
<dbReference type="SMART" id="SM00223">
    <property type="entry name" value="APPLE"/>
    <property type="match status" value="2"/>
</dbReference>
<dbReference type="GO" id="GO:0006508">
    <property type="term" value="P:proteolysis"/>
    <property type="evidence" value="ECO:0007669"/>
    <property type="project" value="InterPro"/>
</dbReference>
<gene>
    <name evidence="5" type="ORF">F444_19640</name>
</gene>
<organism evidence="5 6">
    <name type="scientific">Phytophthora nicotianae P1976</name>
    <dbReference type="NCBI Taxonomy" id="1317066"/>
    <lineage>
        <taxon>Eukaryota</taxon>
        <taxon>Sar</taxon>
        <taxon>Stramenopiles</taxon>
        <taxon>Oomycota</taxon>
        <taxon>Peronosporomycetes</taxon>
        <taxon>Peronosporales</taxon>
        <taxon>Peronosporaceae</taxon>
        <taxon>Phytophthora</taxon>
    </lineage>
</organism>
<evidence type="ECO:0000256" key="3">
    <source>
        <dbReference type="SAM" id="SignalP"/>
    </source>
</evidence>
<dbReference type="Gene3D" id="3.50.4.10">
    <property type="entry name" value="Hepatocyte Growth Factor"/>
    <property type="match status" value="3"/>
</dbReference>
<evidence type="ECO:0000256" key="1">
    <source>
        <dbReference type="ARBA" id="ARBA00022737"/>
    </source>
</evidence>
<dbReference type="InterPro" id="IPR003609">
    <property type="entry name" value="Pan_app"/>
</dbReference>
<sequence>MAFSLLLPVIWSFAIAVPEECVVENGFDYMGNDLFSLASVDAFECCHQCQNFADAGCRAYSWTDYQGGTCWLKTGRGTIAVNANVKSGTISTFRFVETCVLEDGIDYEGNDIANVQANDAGECCSICEQVPGCRAFTFTKHGGGTCWLKSAKGNMVLELNVDYSGTNIGNASSVNAYGCCSICMKKAGCVAFSWTDLNGGICYLKSEKGNARLSDRFMSSVV</sequence>
<comment type="caution">
    <text evidence="5">The sequence shown here is derived from an EMBL/GenBank/DDBJ whole genome shotgun (WGS) entry which is preliminary data.</text>
</comment>
<feature type="domain" description="Apple" evidence="4">
    <location>
        <begin position="99"/>
        <end position="172"/>
    </location>
</feature>
<dbReference type="PANTHER" id="PTHR33946">
    <property type="match status" value="1"/>
</dbReference>
<evidence type="ECO:0000313" key="5">
    <source>
        <dbReference type="EMBL" id="ETO62458.1"/>
    </source>
</evidence>
<feature type="chain" id="PRO_5001752869" description="Apple domain-containing protein" evidence="3">
    <location>
        <begin position="17"/>
        <end position="222"/>
    </location>
</feature>
<reference evidence="5 6" key="1">
    <citation type="submission" date="2013-11" db="EMBL/GenBank/DDBJ databases">
        <title>The Genome Sequence of Phytophthora parasitica P1976.</title>
        <authorList>
            <consortium name="The Broad Institute Genomics Platform"/>
            <person name="Russ C."/>
            <person name="Tyler B."/>
            <person name="Panabieres F."/>
            <person name="Shan W."/>
            <person name="Tripathy S."/>
            <person name="Grunwald N."/>
            <person name="Machado M."/>
            <person name="Johnson C.S."/>
            <person name="Walker B."/>
            <person name="Young S."/>
            <person name="Zeng Q."/>
            <person name="Gargeya S."/>
            <person name="Fitzgerald M."/>
            <person name="Haas B."/>
            <person name="Abouelleil A."/>
            <person name="Allen A.W."/>
            <person name="Alvarado L."/>
            <person name="Arachchi H.M."/>
            <person name="Berlin A.M."/>
            <person name="Chapman S.B."/>
            <person name="Gainer-Dewar J."/>
            <person name="Goldberg J."/>
            <person name="Griggs A."/>
            <person name="Gujja S."/>
            <person name="Hansen M."/>
            <person name="Howarth C."/>
            <person name="Imamovic A."/>
            <person name="Ireland A."/>
            <person name="Larimer J."/>
            <person name="McCowan C."/>
            <person name="Murphy C."/>
            <person name="Pearson M."/>
            <person name="Poon T.W."/>
            <person name="Priest M."/>
            <person name="Roberts A."/>
            <person name="Saif S."/>
            <person name="Shea T."/>
            <person name="Sisk P."/>
            <person name="Sykes S."/>
            <person name="Wortman J."/>
            <person name="Nusbaum C."/>
            <person name="Birren B."/>
        </authorList>
    </citation>
    <scope>NUCLEOTIDE SEQUENCE [LARGE SCALE GENOMIC DNA]</scope>
    <source>
        <strain evidence="5 6">P1976</strain>
    </source>
</reference>
<name>A0A080Z747_PHYNI</name>
<dbReference type="PROSITE" id="PS50948">
    <property type="entry name" value="PAN"/>
    <property type="match status" value="1"/>
</dbReference>
<dbReference type="Proteomes" id="UP000028582">
    <property type="component" value="Unassembled WGS sequence"/>
</dbReference>
<dbReference type="Pfam" id="PF14295">
    <property type="entry name" value="PAN_4"/>
    <property type="match status" value="3"/>
</dbReference>
<dbReference type="PANTHER" id="PTHR33946:SF4">
    <property type="entry name" value="COAGULATION FACTOR XI"/>
    <property type="match status" value="1"/>
</dbReference>
<evidence type="ECO:0000313" key="6">
    <source>
        <dbReference type="Proteomes" id="UP000028582"/>
    </source>
</evidence>
<keyword evidence="1" id="KW-0677">Repeat</keyword>
<feature type="signal peptide" evidence="3">
    <location>
        <begin position="1"/>
        <end position="16"/>
    </location>
</feature>
<evidence type="ECO:0000259" key="4">
    <source>
        <dbReference type="PROSITE" id="PS50948"/>
    </source>
</evidence>
<dbReference type="EMBL" id="ANJA01003587">
    <property type="protein sequence ID" value="ETO62458.1"/>
    <property type="molecule type" value="Genomic_DNA"/>
</dbReference>
<dbReference type="CDD" id="cd01100">
    <property type="entry name" value="APPLE_Factor_XI_like"/>
    <property type="match status" value="2"/>
</dbReference>
<dbReference type="AlphaFoldDB" id="A0A080Z747"/>
<evidence type="ECO:0000256" key="2">
    <source>
        <dbReference type="ARBA" id="ARBA00023157"/>
    </source>
</evidence>
<protein>
    <recommendedName>
        <fullName evidence="4">Apple domain-containing protein</fullName>
    </recommendedName>
</protein>
<proteinExistence type="predicted"/>
<dbReference type="OrthoDB" id="568194at2759"/>
<keyword evidence="2" id="KW-1015">Disulfide bond</keyword>
<keyword evidence="3" id="KW-0732">Signal</keyword>
<dbReference type="GO" id="GO:0005576">
    <property type="term" value="C:extracellular region"/>
    <property type="evidence" value="ECO:0007669"/>
    <property type="project" value="InterPro"/>
</dbReference>